<keyword evidence="1" id="KW-0812">Transmembrane</keyword>
<feature type="transmembrane region" description="Helical" evidence="1">
    <location>
        <begin position="37"/>
        <end position="59"/>
    </location>
</feature>
<reference evidence="4 5" key="1">
    <citation type="submission" date="2018-02" db="EMBL/GenBank/DDBJ databases">
        <title>Genome sequences of Apibacter spp., gut symbionts of Asian honey bees.</title>
        <authorList>
            <person name="Kwong W.K."/>
            <person name="Steele M.I."/>
            <person name="Moran N.A."/>
        </authorList>
    </citation>
    <scope>NUCLEOTIDE SEQUENCE [LARGE SCALE GENOMIC DNA]</scope>
    <source>
        <strain evidence="5">wkB301</strain>
    </source>
</reference>
<feature type="transmembrane region" description="Helical" evidence="1">
    <location>
        <begin position="7"/>
        <end position="25"/>
    </location>
</feature>
<dbReference type="InterPro" id="IPR010559">
    <property type="entry name" value="Sig_transdc_His_kin_internal"/>
</dbReference>
<feature type="domain" description="Signal transduction histidine kinase internal region" evidence="2">
    <location>
        <begin position="157"/>
        <end position="232"/>
    </location>
</feature>
<keyword evidence="1" id="KW-1133">Transmembrane helix</keyword>
<evidence type="ECO:0008006" key="6">
    <source>
        <dbReference type="Google" id="ProtNLM"/>
    </source>
</evidence>
<evidence type="ECO:0000313" key="5">
    <source>
        <dbReference type="Proteomes" id="UP000238042"/>
    </source>
</evidence>
<dbReference type="InterPro" id="IPR025698">
    <property type="entry name" value="2TM_dom"/>
</dbReference>
<dbReference type="PANTHER" id="PTHR34220:SF7">
    <property type="entry name" value="SENSOR HISTIDINE KINASE YPDA"/>
    <property type="match status" value="1"/>
</dbReference>
<dbReference type="Pfam" id="PF13239">
    <property type="entry name" value="2TM"/>
    <property type="match status" value="1"/>
</dbReference>
<sequence length="444" mass="51632">MKNIPKFILVILLITGLILFINYRLEAKIEFKDLLTIIFFTMAYACANYLGITLVISIIKKIFRKEGQEKLGLITGLISSVLVSFLATFLVNLLIVNVEGKTIEETWNGIRFVFYYLIPILISVIITLINYISWFYEKIYHDKNQKQELVIQKISSQYEGLQKQLSSHFLFNSLNVLDSLIDENRYAAHEFTQELSSIYRYVLEQQTNDFVTVNEELKFVKSYINLMNKRFEGMVEFSVSNDINKEGQVFPLSIQLLIENAFKHNRLSESNPLKIEIIQIGDVLSVKNNLSPKKNLQSTSKKGLVNIQARYQKLGLSMEIEKTEKEFKVYLPIINKNYVTMEYTVKQREVAEKRVGELKKFYKTLMSNIMAILICTSINLITAWGHIFTANGINLYFFWAIWVIVPCVIVVLGKAITLFCLPDSKYDWEEKKIKEILEKKRFNS</sequence>
<keyword evidence="5" id="KW-1185">Reference proteome</keyword>
<dbReference type="EMBL" id="PSZM01000046">
    <property type="protein sequence ID" value="PQL90351.1"/>
    <property type="molecule type" value="Genomic_DNA"/>
</dbReference>
<evidence type="ECO:0000313" key="4">
    <source>
        <dbReference type="EMBL" id="PQL90351.1"/>
    </source>
</evidence>
<gene>
    <name evidence="4" type="ORF">C4S77_10655</name>
</gene>
<feature type="transmembrane region" description="Helical" evidence="1">
    <location>
        <begin position="115"/>
        <end position="136"/>
    </location>
</feature>
<organism evidence="4 5">
    <name type="scientific">Apibacter adventoris</name>
    <dbReference type="NCBI Taxonomy" id="1679466"/>
    <lineage>
        <taxon>Bacteria</taxon>
        <taxon>Pseudomonadati</taxon>
        <taxon>Bacteroidota</taxon>
        <taxon>Flavobacteriia</taxon>
        <taxon>Flavobacteriales</taxon>
        <taxon>Weeksellaceae</taxon>
        <taxon>Apibacter</taxon>
    </lineage>
</organism>
<feature type="transmembrane region" description="Helical" evidence="1">
    <location>
        <begin position="369"/>
        <end position="390"/>
    </location>
</feature>
<name>A0A2S8A707_9FLAO</name>
<comment type="caution">
    <text evidence="4">The sequence shown here is derived from an EMBL/GenBank/DDBJ whole genome shotgun (WGS) entry which is preliminary data.</text>
</comment>
<accession>A0A2S8A707</accession>
<feature type="transmembrane region" description="Helical" evidence="1">
    <location>
        <begin position="396"/>
        <end position="421"/>
    </location>
</feature>
<dbReference type="PANTHER" id="PTHR34220">
    <property type="entry name" value="SENSOR HISTIDINE KINASE YPDA"/>
    <property type="match status" value="1"/>
</dbReference>
<dbReference type="Proteomes" id="UP000238042">
    <property type="component" value="Unassembled WGS sequence"/>
</dbReference>
<evidence type="ECO:0000259" key="2">
    <source>
        <dbReference type="Pfam" id="PF06580"/>
    </source>
</evidence>
<dbReference type="OrthoDB" id="9809908at2"/>
<dbReference type="InterPro" id="IPR050640">
    <property type="entry name" value="Bact_2-comp_sensor_kinase"/>
</dbReference>
<dbReference type="GO" id="GO:0000155">
    <property type="term" value="F:phosphorelay sensor kinase activity"/>
    <property type="evidence" value="ECO:0007669"/>
    <property type="project" value="InterPro"/>
</dbReference>
<dbReference type="RefSeq" id="WP_105247538.1">
    <property type="nucleotide sequence ID" value="NZ_PSZM01000046.1"/>
</dbReference>
<proteinExistence type="predicted"/>
<evidence type="ECO:0000256" key="1">
    <source>
        <dbReference type="SAM" id="Phobius"/>
    </source>
</evidence>
<evidence type="ECO:0000259" key="3">
    <source>
        <dbReference type="Pfam" id="PF13239"/>
    </source>
</evidence>
<keyword evidence="1" id="KW-0472">Membrane</keyword>
<feature type="transmembrane region" description="Helical" evidence="1">
    <location>
        <begin position="71"/>
        <end position="95"/>
    </location>
</feature>
<feature type="domain" description="2TM" evidence="3">
    <location>
        <begin position="350"/>
        <end position="437"/>
    </location>
</feature>
<protein>
    <recommendedName>
        <fullName evidence="6">Histidine kinase</fullName>
    </recommendedName>
</protein>
<dbReference type="AlphaFoldDB" id="A0A2S8A707"/>
<dbReference type="Pfam" id="PF06580">
    <property type="entry name" value="His_kinase"/>
    <property type="match status" value="1"/>
</dbReference>
<dbReference type="GO" id="GO:0016020">
    <property type="term" value="C:membrane"/>
    <property type="evidence" value="ECO:0007669"/>
    <property type="project" value="InterPro"/>
</dbReference>